<evidence type="ECO:0000313" key="4">
    <source>
        <dbReference type="EMBL" id="EFA04005.1"/>
    </source>
</evidence>
<feature type="domain" description="VIT" evidence="3">
    <location>
        <begin position="36"/>
        <end position="165"/>
    </location>
</feature>
<sequence>MKHRNVSNFLLLLLCGAVFSDDSLVVSTTTKPEKEVTAETETKNDTEINPKIYSMHIDSNVTNRFATTLVTSKVRNLKKTAAETTFSVVLPENAFISAFEMEIEGKIYKAHVKEKQEAKQIYQEAVSRGQSAAHVELNARDSKTFTVSVNIEPESKTTFRLTYEELLKRQLGQYELVINIHPGQLVDDLDVRVHINESRPLTFVKTPSLRTGNEISKNADKLDPSAKIEIMNSTSALVEFSPDKGKQKEFGQLLGSEKESGLAGQFIVQYDVERDPQGGEVLVRDGYFVHFFSPSELKPLPKHIVFVLDHSGSMSGRKIDQLIEAMQNILTDLKETDLFNIVRFGDLAMVWDVSQNQFTQLPNFNEYGNLEPHLREINLPRAVNGTEENIEAAKKIIEDKSRLGMTNMMYGLEVGLFLIKRTQEETPDKYQPMIVFLTDGHPNAGMSGRDEITNTVTSLNSGKKKASIFSLSFGDFADKRFLRKISSKNSGFSRHIYESSDASLQLQDFYRAISAPLLSNVNFKYVDDVKDVTVTHYPILFNGSELVVAGRINDNPHVLNHVEAWCPIGPIKFNATINTEAVSSLERLWAYLTVKQMLKQKETAENAANLTKKALDLSLKYSFVTPITSLVVVKPNQTEAVDSEAAKSSPGRYDGARSAVAPSFSAPVPAYYPGMSSGISGRSFISSDYSGRAALYFPPPDRFFPPPPVNFRTTRRPYFLKPSSTSLPPPQNAIVPQWLEIMRTNNGNITTLQGIYKLGQSGAVTTRPQCPKTPTGTVGECVIIFDCPEIFKDLPDLNTYLQYFCPLNEFAGVCCPPKIPAPLP</sequence>
<dbReference type="InterPro" id="IPR050934">
    <property type="entry name" value="ITIH"/>
</dbReference>
<dbReference type="PROSITE" id="PS51468">
    <property type="entry name" value="VIT"/>
    <property type="match status" value="1"/>
</dbReference>
<dbReference type="SUPFAM" id="SSF53300">
    <property type="entry name" value="vWA-like"/>
    <property type="match status" value="1"/>
</dbReference>
<gene>
    <name evidence="4" type="primary">AUGUSTUS-3.0.2_14154</name>
    <name evidence="4" type="ORF">TcasGA2_TC014154</name>
</gene>
<dbReference type="STRING" id="7070.D6WKI9"/>
<reference evidence="4 5" key="1">
    <citation type="journal article" date="2008" name="Nature">
        <title>The genome of the model beetle and pest Tribolium castaneum.</title>
        <authorList>
            <consortium name="Tribolium Genome Sequencing Consortium"/>
            <person name="Richards S."/>
            <person name="Gibbs R.A."/>
            <person name="Weinstock G.M."/>
            <person name="Brown S.J."/>
            <person name="Denell R."/>
            <person name="Beeman R.W."/>
            <person name="Gibbs R."/>
            <person name="Beeman R.W."/>
            <person name="Brown S.J."/>
            <person name="Bucher G."/>
            <person name="Friedrich M."/>
            <person name="Grimmelikhuijzen C.J."/>
            <person name="Klingler M."/>
            <person name="Lorenzen M."/>
            <person name="Richards S."/>
            <person name="Roth S."/>
            <person name="Schroder R."/>
            <person name="Tautz D."/>
            <person name="Zdobnov E.M."/>
            <person name="Muzny D."/>
            <person name="Gibbs R.A."/>
            <person name="Weinstock G.M."/>
            <person name="Attaway T."/>
            <person name="Bell S."/>
            <person name="Buhay C.J."/>
            <person name="Chandrabose M.N."/>
            <person name="Chavez D."/>
            <person name="Clerk-Blankenburg K.P."/>
            <person name="Cree A."/>
            <person name="Dao M."/>
            <person name="Davis C."/>
            <person name="Chacko J."/>
            <person name="Dinh H."/>
            <person name="Dugan-Rocha S."/>
            <person name="Fowler G."/>
            <person name="Garner T.T."/>
            <person name="Garnes J."/>
            <person name="Gnirke A."/>
            <person name="Hawes A."/>
            <person name="Hernandez J."/>
            <person name="Hines S."/>
            <person name="Holder M."/>
            <person name="Hume J."/>
            <person name="Jhangiani S.N."/>
            <person name="Joshi V."/>
            <person name="Khan Z.M."/>
            <person name="Jackson L."/>
            <person name="Kovar C."/>
            <person name="Kowis A."/>
            <person name="Lee S."/>
            <person name="Lewis L.R."/>
            <person name="Margolis J."/>
            <person name="Morgan M."/>
            <person name="Nazareth L.V."/>
            <person name="Nguyen N."/>
            <person name="Okwuonu G."/>
            <person name="Parker D."/>
            <person name="Richards S."/>
            <person name="Ruiz S.J."/>
            <person name="Santibanez J."/>
            <person name="Savard J."/>
            <person name="Scherer S.E."/>
            <person name="Schneider B."/>
            <person name="Sodergren E."/>
            <person name="Tautz D."/>
            <person name="Vattahil S."/>
            <person name="Villasana D."/>
            <person name="White C.S."/>
            <person name="Wright R."/>
            <person name="Park Y."/>
            <person name="Beeman R.W."/>
            <person name="Lord J."/>
            <person name="Oppert B."/>
            <person name="Lorenzen M."/>
            <person name="Brown S."/>
            <person name="Wang L."/>
            <person name="Savard J."/>
            <person name="Tautz D."/>
            <person name="Richards S."/>
            <person name="Weinstock G."/>
            <person name="Gibbs R.A."/>
            <person name="Liu Y."/>
            <person name="Worley K."/>
            <person name="Weinstock G."/>
            <person name="Elsik C.G."/>
            <person name="Reese J.T."/>
            <person name="Elhaik E."/>
            <person name="Landan G."/>
            <person name="Graur D."/>
            <person name="Arensburger P."/>
            <person name="Atkinson P."/>
            <person name="Beeman R.W."/>
            <person name="Beidler J."/>
            <person name="Brown S.J."/>
            <person name="Demuth J.P."/>
            <person name="Drury D.W."/>
            <person name="Du Y.Z."/>
            <person name="Fujiwara H."/>
            <person name="Lorenzen M."/>
            <person name="Maselli V."/>
            <person name="Osanai M."/>
            <person name="Park Y."/>
            <person name="Robertson H.M."/>
            <person name="Tu Z."/>
            <person name="Wang J.J."/>
            <person name="Wang S."/>
            <person name="Richards S."/>
            <person name="Song H."/>
            <person name="Zhang L."/>
            <person name="Sodergren E."/>
            <person name="Werner D."/>
            <person name="Stanke M."/>
            <person name="Morgenstern B."/>
            <person name="Solovyev V."/>
            <person name="Kosarev P."/>
            <person name="Brown G."/>
            <person name="Chen H.C."/>
            <person name="Ermolaeva O."/>
            <person name="Hlavina W."/>
            <person name="Kapustin Y."/>
            <person name="Kiryutin B."/>
            <person name="Kitts P."/>
            <person name="Maglott D."/>
            <person name="Pruitt K."/>
            <person name="Sapojnikov V."/>
            <person name="Souvorov A."/>
            <person name="Mackey A.J."/>
            <person name="Waterhouse R.M."/>
            <person name="Wyder S."/>
            <person name="Zdobnov E.M."/>
            <person name="Zdobnov E.M."/>
            <person name="Wyder S."/>
            <person name="Kriventseva E.V."/>
            <person name="Kadowaki T."/>
            <person name="Bork P."/>
            <person name="Aranda M."/>
            <person name="Bao R."/>
            <person name="Beermann A."/>
            <person name="Berns N."/>
            <person name="Bolognesi R."/>
            <person name="Bonneton F."/>
            <person name="Bopp D."/>
            <person name="Brown S.J."/>
            <person name="Bucher G."/>
            <person name="Butts T."/>
            <person name="Chaumot A."/>
            <person name="Denell R.E."/>
            <person name="Ferrier D.E."/>
            <person name="Friedrich M."/>
            <person name="Gordon C.M."/>
            <person name="Jindra M."/>
            <person name="Klingler M."/>
            <person name="Lan Q."/>
            <person name="Lattorff H.M."/>
            <person name="Laudet V."/>
            <person name="von Levetsow C."/>
            <person name="Liu Z."/>
            <person name="Lutz R."/>
            <person name="Lynch J.A."/>
            <person name="da Fonseca R.N."/>
            <person name="Posnien N."/>
            <person name="Reuter R."/>
            <person name="Roth S."/>
            <person name="Savard J."/>
            <person name="Schinko J.B."/>
            <person name="Schmitt C."/>
            <person name="Schoppmeier M."/>
            <person name="Schroder R."/>
            <person name="Shippy T.D."/>
            <person name="Simonnet F."/>
            <person name="Marques-Souza H."/>
            <person name="Tautz D."/>
            <person name="Tomoyasu Y."/>
            <person name="Trauner J."/>
            <person name="Van der Zee M."/>
            <person name="Vervoort M."/>
            <person name="Wittkopp N."/>
            <person name="Wimmer E.A."/>
            <person name="Yang X."/>
            <person name="Jones A.K."/>
            <person name="Sattelle D.B."/>
            <person name="Ebert P.R."/>
            <person name="Nelson D."/>
            <person name="Scott J.G."/>
            <person name="Beeman R.W."/>
            <person name="Muthukrishnan S."/>
            <person name="Kramer K.J."/>
            <person name="Arakane Y."/>
            <person name="Beeman R.W."/>
            <person name="Zhu Q."/>
            <person name="Hogenkamp D."/>
            <person name="Dixit R."/>
            <person name="Oppert B."/>
            <person name="Jiang H."/>
            <person name="Zou Z."/>
            <person name="Marshall J."/>
            <person name="Elpidina E."/>
            <person name="Vinokurov K."/>
            <person name="Oppert C."/>
            <person name="Zou Z."/>
            <person name="Evans J."/>
            <person name="Lu Z."/>
            <person name="Zhao P."/>
            <person name="Sumathipala N."/>
            <person name="Altincicek B."/>
            <person name="Vilcinskas A."/>
            <person name="Williams M."/>
            <person name="Hultmark D."/>
            <person name="Hetru C."/>
            <person name="Jiang H."/>
            <person name="Grimmelikhuijzen C.J."/>
            <person name="Hauser F."/>
            <person name="Cazzamali G."/>
            <person name="Williamson M."/>
            <person name="Park Y."/>
            <person name="Li B."/>
            <person name="Tanaka Y."/>
            <person name="Predel R."/>
            <person name="Neupert S."/>
            <person name="Schachtner J."/>
            <person name="Verleyen P."/>
            <person name="Raible F."/>
            <person name="Bork P."/>
            <person name="Friedrich M."/>
            <person name="Walden K.K."/>
            <person name="Robertson H.M."/>
            <person name="Angeli S."/>
            <person name="Foret S."/>
            <person name="Bucher G."/>
            <person name="Schuetz S."/>
            <person name="Maleszka R."/>
            <person name="Wimmer E.A."/>
            <person name="Beeman R.W."/>
            <person name="Lorenzen M."/>
            <person name="Tomoyasu Y."/>
            <person name="Miller S.C."/>
            <person name="Grossmann D."/>
            <person name="Bucher G."/>
        </authorList>
    </citation>
    <scope>NUCLEOTIDE SEQUENCE [LARGE SCALE GENOMIC DNA]</scope>
    <source>
        <strain evidence="4 5">Georgia GA2</strain>
    </source>
</reference>
<feature type="signal peptide" evidence="1">
    <location>
        <begin position="1"/>
        <end position="20"/>
    </location>
</feature>
<dbReference type="InterPro" id="IPR013694">
    <property type="entry name" value="VIT"/>
</dbReference>
<dbReference type="Gene3D" id="3.40.50.410">
    <property type="entry name" value="von Willebrand factor, type A domain"/>
    <property type="match status" value="1"/>
</dbReference>
<dbReference type="OMA" id="EFIYWIN"/>
<evidence type="ECO:0000313" key="5">
    <source>
        <dbReference type="Proteomes" id="UP000007266"/>
    </source>
</evidence>
<evidence type="ECO:0000259" key="3">
    <source>
        <dbReference type="PROSITE" id="PS51468"/>
    </source>
</evidence>
<dbReference type="PhylomeDB" id="D6WKI9"/>
<feature type="chain" id="PRO_5003089241" evidence="1">
    <location>
        <begin position="21"/>
        <end position="824"/>
    </location>
</feature>
<dbReference type="EMBL" id="KQ971342">
    <property type="protein sequence ID" value="EFA04005.1"/>
    <property type="molecule type" value="Genomic_DNA"/>
</dbReference>
<dbReference type="InParanoid" id="D6WKI9"/>
<name>D6WKI9_TRICA</name>
<dbReference type="SMART" id="SM00327">
    <property type="entry name" value="VWA"/>
    <property type="match status" value="1"/>
</dbReference>
<dbReference type="Pfam" id="PF00092">
    <property type="entry name" value="VWA"/>
    <property type="match status" value="1"/>
</dbReference>
<dbReference type="PANTHER" id="PTHR10338">
    <property type="entry name" value="INTER-ALPHA-TRYPSIN INHIBITOR HEAVY CHAIN FAMILY MEMBER"/>
    <property type="match status" value="1"/>
</dbReference>
<dbReference type="HOGENOM" id="CLU_008101_2_0_1"/>
<dbReference type="SMART" id="SM00609">
    <property type="entry name" value="VIT"/>
    <property type="match status" value="1"/>
</dbReference>
<dbReference type="GO" id="GO:0032991">
    <property type="term" value="C:protein-containing complex"/>
    <property type="evidence" value="ECO:0007669"/>
    <property type="project" value="UniProtKB-ARBA"/>
</dbReference>
<organism evidence="4 5">
    <name type="scientific">Tribolium castaneum</name>
    <name type="common">Red flour beetle</name>
    <dbReference type="NCBI Taxonomy" id="7070"/>
    <lineage>
        <taxon>Eukaryota</taxon>
        <taxon>Metazoa</taxon>
        <taxon>Ecdysozoa</taxon>
        <taxon>Arthropoda</taxon>
        <taxon>Hexapoda</taxon>
        <taxon>Insecta</taxon>
        <taxon>Pterygota</taxon>
        <taxon>Neoptera</taxon>
        <taxon>Endopterygota</taxon>
        <taxon>Coleoptera</taxon>
        <taxon>Polyphaga</taxon>
        <taxon>Cucujiformia</taxon>
        <taxon>Tenebrionidae</taxon>
        <taxon>Tenebrionidae incertae sedis</taxon>
        <taxon>Tribolium</taxon>
    </lineage>
</organism>
<dbReference type="eggNOG" id="ENOG502QPS2">
    <property type="taxonomic scope" value="Eukaryota"/>
</dbReference>
<dbReference type="PROSITE" id="PS50234">
    <property type="entry name" value="VWFA"/>
    <property type="match status" value="1"/>
</dbReference>
<feature type="domain" description="VWFA" evidence="2">
    <location>
        <begin position="303"/>
        <end position="513"/>
    </location>
</feature>
<protein>
    <submittedName>
        <fullName evidence="4">Inter-alpha-trypsin inhibitor heavy chain H4-like Protein</fullName>
    </submittedName>
</protein>
<dbReference type="PANTHER" id="PTHR10338:SF108">
    <property type="entry name" value="INTER-ALPHA-TRYPSIN INHIBITOR HEAVY CHAIN H4-LIKE PROTEIN"/>
    <property type="match status" value="1"/>
</dbReference>
<dbReference type="OrthoDB" id="299997at2759"/>
<dbReference type="Proteomes" id="UP000007266">
    <property type="component" value="Linkage group 5"/>
</dbReference>
<dbReference type="InterPro" id="IPR036465">
    <property type="entry name" value="vWFA_dom_sf"/>
</dbReference>
<reference evidence="4 5" key="2">
    <citation type="journal article" date="2010" name="Nucleic Acids Res.">
        <title>BeetleBase in 2010: revisions to provide comprehensive genomic information for Tribolium castaneum.</title>
        <authorList>
            <person name="Kim H.S."/>
            <person name="Murphy T."/>
            <person name="Xia J."/>
            <person name="Caragea D."/>
            <person name="Park Y."/>
            <person name="Beeman R.W."/>
            <person name="Lorenzen M.D."/>
            <person name="Butcher S."/>
            <person name="Manak J.R."/>
            <person name="Brown S.J."/>
        </authorList>
    </citation>
    <scope>GENOME REANNOTATION</scope>
    <source>
        <strain evidence="4 5">Georgia GA2</strain>
    </source>
</reference>
<keyword evidence="1" id="KW-0732">Signal</keyword>
<accession>D6WKI9</accession>
<dbReference type="InterPro" id="IPR002035">
    <property type="entry name" value="VWF_A"/>
</dbReference>
<evidence type="ECO:0000259" key="2">
    <source>
        <dbReference type="PROSITE" id="PS50234"/>
    </source>
</evidence>
<evidence type="ECO:0000256" key="1">
    <source>
        <dbReference type="SAM" id="SignalP"/>
    </source>
</evidence>
<proteinExistence type="predicted"/>
<keyword evidence="5" id="KW-1185">Reference proteome</keyword>
<dbReference type="AlphaFoldDB" id="D6WKI9"/>
<dbReference type="Pfam" id="PF08487">
    <property type="entry name" value="VIT"/>
    <property type="match status" value="1"/>
</dbReference>